<evidence type="ECO:0000313" key="5">
    <source>
        <dbReference type="EMBL" id="WEX91588.1"/>
    </source>
</evidence>
<keyword evidence="5" id="KW-0614">Plasmid</keyword>
<organism evidence="5 6">
    <name type="scientific">Sinorhizobium garamanticum</name>
    <dbReference type="NCBI Taxonomy" id="680247"/>
    <lineage>
        <taxon>Bacteria</taxon>
        <taxon>Pseudomonadati</taxon>
        <taxon>Pseudomonadota</taxon>
        <taxon>Alphaproteobacteria</taxon>
        <taxon>Hyphomicrobiales</taxon>
        <taxon>Rhizobiaceae</taxon>
        <taxon>Sinorhizobium/Ensifer group</taxon>
        <taxon>Sinorhizobium</taxon>
    </lineage>
</organism>
<sequence>MYSFVGWRSVHSEHCEPVKGSIRFAPDADAEEVEALAKPVTLKCSLVDVPFGGSKGALKIDSREWTPKSSSGSPRSLRQCGRCGCRLIRMGEEPDPHPVRLDEEAVAGAAQPNDRHCA</sequence>
<protein>
    <recommendedName>
        <fullName evidence="4">Glutamate/phenylalanine/leucine/valine/L-tryptophan dehydrogenase dimerisation domain-containing protein</fullName>
    </recommendedName>
</protein>
<dbReference type="EMBL" id="CP120375">
    <property type="protein sequence ID" value="WEX91588.1"/>
    <property type="molecule type" value="Genomic_DNA"/>
</dbReference>
<evidence type="ECO:0000256" key="1">
    <source>
        <dbReference type="ARBA" id="ARBA00006382"/>
    </source>
</evidence>
<evidence type="ECO:0000313" key="6">
    <source>
        <dbReference type="Proteomes" id="UP001229355"/>
    </source>
</evidence>
<accession>A0ABY8DRP8</accession>
<evidence type="ECO:0000259" key="4">
    <source>
        <dbReference type="Pfam" id="PF02812"/>
    </source>
</evidence>
<evidence type="ECO:0000256" key="2">
    <source>
        <dbReference type="ARBA" id="ARBA00023002"/>
    </source>
</evidence>
<dbReference type="PANTHER" id="PTHR11606:SF13">
    <property type="entry name" value="GLUTAMATE DEHYDROGENASE 1, MITOCHONDRIAL"/>
    <property type="match status" value="1"/>
</dbReference>
<reference evidence="5 6" key="1">
    <citation type="submission" date="2023-03" db="EMBL/GenBank/DDBJ databases">
        <authorList>
            <person name="Kaur S."/>
            <person name="Espinosa-Saiz D."/>
            <person name="Velazquez E."/>
            <person name="Menendez E."/>
            <person name="diCenzo G.C."/>
        </authorList>
    </citation>
    <scope>NUCLEOTIDE SEQUENCE [LARGE SCALE GENOMIC DNA]</scope>
    <source>
        <strain evidence="5 6">LMG 24692</strain>
        <plasmid evidence="5 6">unnamed</plasmid>
    </source>
</reference>
<keyword evidence="6" id="KW-1185">Reference proteome</keyword>
<geneLocation type="plasmid" evidence="5 6">
    <name>unnamed</name>
</geneLocation>
<dbReference type="PANTHER" id="PTHR11606">
    <property type="entry name" value="GLUTAMATE DEHYDROGENASE"/>
    <property type="match status" value="1"/>
</dbReference>
<name>A0ABY8DRP8_9HYPH</name>
<evidence type="ECO:0000256" key="3">
    <source>
        <dbReference type="SAM" id="MobiDB-lite"/>
    </source>
</evidence>
<keyword evidence="2" id="KW-0560">Oxidoreductase</keyword>
<dbReference type="Proteomes" id="UP001229355">
    <property type="component" value="Plasmid unnamed"/>
</dbReference>
<proteinExistence type="inferred from homology"/>
<comment type="similarity">
    <text evidence="1">Belongs to the Glu/Leu/Phe/Val dehydrogenases family.</text>
</comment>
<gene>
    <name evidence="5" type="ORF">PZN02_005843</name>
</gene>
<dbReference type="Pfam" id="PF02812">
    <property type="entry name" value="ELFV_dehydrog_N"/>
    <property type="match status" value="1"/>
</dbReference>
<feature type="region of interest" description="Disordered" evidence="3">
    <location>
        <begin position="92"/>
        <end position="118"/>
    </location>
</feature>
<dbReference type="InterPro" id="IPR006097">
    <property type="entry name" value="Glu/Leu/Phe/Val/Trp_DH_dimer"/>
</dbReference>
<dbReference type="Gene3D" id="3.40.50.10860">
    <property type="entry name" value="Leucine Dehydrogenase, chain A, domain 1"/>
    <property type="match status" value="1"/>
</dbReference>
<dbReference type="SUPFAM" id="SSF53223">
    <property type="entry name" value="Aminoacid dehydrogenase-like, N-terminal domain"/>
    <property type="match status" value="1"/>
</dbReference>
<feature type="domain" description="Glutamate/phenylalanine/leucine/valine/L-tryptophan dehydrogenase dimerisation" evidence="4">
    <location>
        <begin position="4"/>
        <end position="68"/>
    </location>
</feature>
<dbReference type="InterPro" id="IPR046346">
    <property type="entry name" value="Aminoacid_DH-like_N_sf"/>
</dbReference>
<feature type="compositionally biased region" description="Basic and acidic residues" evidence="3">
    <location>
        <begin position="92"/>
        <end position="103"/>
    </location>
</feature>
<dbReference type="RefSeq" id="WP_425336379.1">
    <property type="nucleotide sequence ID" value="NZ_CP120375.1"/>
</dbReference>